<dbReference type="Gene3D" id="2.30.42.10">
    <property type="match status" value="1"/>
</dbReference>
<feature type="domain" description="PDZ" evidence="1">
    <location>
        <begin position="22"/>
        <end position="97"/>
    </location>
</feature>
<dbReference type="Pfam" id="PF13180">
    <property type="entry name" value="PDZ_2"/>
    <property type="match status" value="1"/>
</dbReference>
<evidence type="ECO:0000313" key="2">
    <source>
        <dbReference type="EMBL" id="AWM36587.1"/>
    </source>
</evidence>
<protein>
    <recommendedName>
        <fullName evidence="1">PDZ domain-containing protein</fullName>
    </recommendedName>
</protein>
<dbReference type="PROSITE" id="PS50106">
    <property type="entry name" value="PDZ"/>
    <property type="match status" value="1"/>
</dbReference>
<dbReference type="RefSeq" id="WP_010035850.1">
    <property type="nucleotide sequence ID" value="NZ_CP025958.1"/>
</dbReference>
<dbReference type="SMART" id="SM00228">
    <property type="entry name" value="PDZ"/>
    <property type="match status" value="1"/>
</dbReference>
<gene>
    <name evidence="2" type="ORF">C1280_05800</name>
</gene>
<proteinExistence type="predicted"/>
<name>A0A2Z3GYL5_9BACT</name>
<dbReference type="AlphaFoldDB" id="A0A2Z3GYL5"/>
<sequence>MTALTFLLGMVTFHTLAPVPPALRPDPMARGYMGITVSNGTLTVERVEPGLPADAAGLRRGDILVRVGTLQPETFDQVIAHITSFRPGAVVEIEVQRGTTRKVCKVKLACRPPELDIQNRVPVPIEIDN</sequence>
<dbReference type="SUPFAM" id="SSF50156">
    <property type="entry name" value="PDZ domain-like"/>
    <property type="match status" value="1"/>
</dbReference>
<organism evidence="2 3">
    <name type="scientific">Gemmata obscuriglobus</name>
    <dbReference type="NCBI Taxonomy" id="114"/>
    <lineage>
        <taxon>Bacteria</taxon>
        <taxon>Pseudomonadati</taxon>
        <taxon>Planctomycetota</taxon>
        <taxon>Planctomycetia</taxon>
        <taxon>Gemmatales</taxon>
        <taxon>Gemmataceae</taxon>
        <taxon>Gemmata</taxon>
    </lineage>
</organism>
<dbReference type="OrthoDB" id="291337at2"/>
<dbReference type="InterPro" id="IPR036034">
    <property type="entry name" value="PDZ_sf"/>
</dbReference>
<dbReference type="KEGG" id="gog:C1280_05800"/>
<dbReference type="Proteomes" id="UP000245802">
    <property type="component" value="Chromosome"/>
</dbReference>
<accession>A0A2Z3GYL5</accession>
<evidence type="ECO:0000259" key="1">
    <source>
        <dbReference type="PROSITE" id="PS50106"/>
    </source>
</evidence>
<evidence type="ECO:0000313" key="3">
    <source>
        <dbReference type="Proteomes" id="UP000245802"/>
    </source>
</evidence>
<keyword evidence="3" id="KW-1185">Reference proteome</keyword>
<dbReference type="EMBL" id="CP025958">
    <property type="protein sequence ID" value="AWM36587.1"/>
    <property type="molecule type" value="Genomic_DNA"/>
</dbReference>
<dbReference type="InterPro" id="IPR001478">
    <property type="entry name" value="PDZ"/>
</dbReference>
<reference evidence="2 3" key="1">
    <citation type="submission" date="2018-01" db="EMBL/GenBank/DDBJ databases">
        <title>G. obscuriglobus.</title>
        <authorList>
            <person name="Franke J."/>
            <person name="Blomberg W."/>
            <person name="Selmecki A."/>
        </authorList>
    </citation>
    <scope>NUCLEOTIDE SEQUENCE [LARGE SCALE GENOMIC DNA]</scope>
    <source>
        <strain evidence="2 3">DSM 5831</strain>
    </source>
</reference>